<name>B4D791_9BACT</name>
<dbReference type="PANTHER" id="PTHR30336:SF20">
    <property type="entry name" value="DUF218 DOMAIN-CONTAINING PROTEIN"/>
    <property type="match status" value="1"/>
</dbReference>
<dbReference type="AlphaFoldDB" id="B4D791"/>
<gene>
    <name evidence="2" type="ORF">CfE428DRAFT_4781</name>
</gene>
<dbReference type="InterPro" id="IPR003848">
    <property type="entry name" value="DUF218"/>
</dbReference>
<dbReference type="eggNOG" id="COG2949">
    <property type="taxonomic scope" value="Bacteria"/>
</dbReference>
<dbReference type="RefSeq" id="WP_006982102.1">
    <property type="nucleotide sequence ID" value="NZ_ABVL01000017.1"/>
</dbReference>
<proteinExistence type="predicted"/>
<evidence type="ECO:0000313" key="3">
    <source>
        <dbReference type="Proteomes" id="UP000005824"/>
    </source>
</evidence>
<dbReference type="GO" id="GO:0005886">
    <property type="term" value="C:plasma membrane"/>
    <property type="evidence" value="ECO:0007669"/>
    <property type="project" value="TreeGrafter"/>
</dbReference>
<protein>
    <recommendedName>
        <fullName evidence="1">DUF218 domain-containing protein</fullName>
    </recommendedName>
</protein>
<dbReference type="PANTHER" id="PTHR30336">
    <property type="entry name" value="INNER MEMBRANE PROTEIN, PROBABLE PERMEASE"/>
    <property type="match status" value="1"/>
</dbReference>
<organism evidence="2 3">
    <name type="scientific">Chthoniobacter flavus Ellin428</name>
    <dbReference type="NCBI Taxonomy" id="497964"/>
    <lineage>
        <taxon>Bacteria</taxon>
        <taxon>Pseudomonadati</taxon>
        <taxon>Verrucomicrobiota</taxon>
        <taxon>Spartobacteria</taxon>
        <taxon>Chthoniobacterales</taxon>
        <taxon>Chthoniobacteraceae</taxon>
        <taxon>Chthoniobacter</taxon>
    </lineage>
</organism>
<dbReference type="CDD" id="cd06259">
    <property type="entry name" value="YdcF-like"/>
    <property type="match status" value="1"/>
</dbReference>
<dbReference type="Pfam" id="PF02698">
    <property type="entry name" value="DUF218"/>
    <property type="match status" value="1"/>
</dbReference>
<reference evidence="2 3" key="1">
    <citation type="journal article" date="2011" name="J. Bacteriol.">
        <title>Genome sequence of Chthoniobacter flavus Ellin428, an aerobic heterotrophic soil bacterium.</title>
        <authorList>
            <person name="Kant R."/>
            <person name="van Passel M.W."/>
            <person name="Palva A."/>
            <person name="Lucas S."/>
            <person name="Lapidus A."/>
            <person name="Glavina Del Rio T."/>
            <person name="Dalin E."/>
            <person name="Tice H."/>
            <person name="Bruce D."/>
            <person name="Goodwin L."/>
            <person name="Pitluck S."/>
            <person name="Larimer F.W."/>
            <person name="Land M.L."/>
            <person name="Hauser L."/>
            <person name="Sangwan P."/>
            <person name="de Vos W.M."/>
            <person name="Janssen P.H."/>
            <person name="Smidt H."/>
        </authorList>
    </citation>
    <scope>NUCLEOTIDE SEQUENCE [LARGE SCALE GENOMIC DNA]</scope>
    <source>
        <strain evidence="2 3">Ellin428</strain>
    </source>
</reference>
<evidence type="ECO:0000259" key="1">
    <source>
        <dbReference type="Pfam" id="PF02698"/>
    </source>
</evidence>
<dbReference type="EMBL" id="ABVL01000017">
    <property type="protein sequence ID" value="EDY17742.1"/>
    <property type="molecule type" value="Genomic_DNA"/>
</dbReference>
<accession>B4D791</accession>
<evidence type="ECO:0000313" key="2">
    <source>
        <dbReference type="EMBL" id="EDY17742.1"/>
    </source>
</evidence>
<comment type="caution">
    <text evidence="2">The sequence shown here is derived from an EMBL/GenBank/DDBJ whole genome shotgun (WGS) entry which is preliminary data.</text>
</comment>
<dbReference type="InterPro" id="IPR051599">
    <property type="entry name" value="Cell_Envelope_Assoc"/>
</dbReference>
<dbReference type="FunCoup" id="B4D791">
    <property type="interactions" value="42"/>
</dbReference>
<feature type="domain" description="DUF218" evidence="1">
    <location>
        <begin position="52"/>
        <end position="183"/>
    </location>
</feature>
<keyword evidence="3" id="KW-1185">Reference proteome</keyword>
<dbReference type="Proteomes" id="UP000005824">
    <property type="component" value="Unassembled WGS sequence"/>
</dbReference>
<sequence length="225" mass="25301">MGLSFLKRRSFWLVLTALALLFVAFVAGANYWVIHSTREAIFTDLALLPKTDVALVLGTSRYNGDGHSPNPFFLGRMNTAARLYHEGKVRHLLVSGDNGHVGYDEPTWMRDALIARGVPRSAITLDYAGFRTLDSMARAKNVFGLQRFTIVTDDFHISRSVFLARSYGLDVVGFPSERVAYWWSKKVRTRELASRTVAFLEVYLLHTKPRYFGPPVKIAVGTDGK</sequence>
<dbReference type="InParanoid" id="B4D791"/>